<dbReference type="EMBL" id="MOAZ01000019">
    <property type="protein sequence ID" value="ROM45803.1"/>
    <property type="molecule type" value="Genomic_DNA"/>
</dbReference>
<evidence type="ECO:0000256" key="1">
    <source>
        <dbReference type="SAM" id="MobiDB-lite"/>
    </source>
</evidence>
<protein>
    <recommendedName>
        <fullName evidence="2">Dermonecrotic toxin N-terminal domain-containing protein</fullName>
    </recommendedName>
</protein>
<organism evidence="4 5">
    <name type="scientific">Pseudomonas canadensis</name>
    <dbReference type="NCBI Taxonomy" id="915099"/>
    <lineage>
        <taxon>Bacteria</taxon>
        <taxon>Pseudomonadati</taxon>
        <taxon>Pseudomonadota</taxon>
        <taxon>Gammaproteobacteria</taxon>
        <taxon>Pseudomonadales</taxon>
        <taxon>Pseudomonadaceae</taxon>
        <taxon>Pseudomonas</taxon>
    </lineage>
</organism>
<evidence type="ECO:0000259" key="2">
    <source>
        <dbReference type="Pfam" id="PF20178"/>
    </source>
</evidence>
<comment type="caution">
    <text evidence="4">The sequence shown here is derived from an EMBL/GenBank/DDBJ whole genome shotgun (WGS) entry which is preliminary data.</text>
</comment>
<reference evidence="4 5" key="1">
    <citation type="submission" date="2016-10" db="EMBL/GenBank/DDBJ databases">
        <title>Comparative genome analysis of multiple Pseudomonas spp. focuses on biocontrol and plant growth promoting traits.</title>
        <authorList>
            <person name="Tao X.-Y."/>
            <person name="Taylor C.G."/>
        </authorList>
    </citation>
    <scope>NUCLEOTIDE SEQUENCE [LARGE SCALE GENOMIC DNA]</scope>
    <source>
        <strain evidence="4 5">36C8</strain>
    </source>
</reference>
<name>A0A423EXM4_9PSED</name>
<proteinExistence type="predicted"/>
<feature type="compositionally biased region" description="Low complexity" evidence="1">
    <location>
        <begin position="1239"/>
        <end position="1253"/>
    </location>
</feature>
<dbReference type="Pfam" id="PF20178">
    <property type="entry name" value="ToxA_N"/>
    <property type="match status" value="1"/>
</dbReference>
<sequence>MSRLTRTACMNALLTLSDLTHQTNLGPSLYEVATQLLRDALKTLEPALDIDPDSATIATPMSDQTFVFESLTHTLLTQALEGGSADYFNGLHFLTLTPTAAAPVQLDVDMTQLSGLLNACNQMLFVTYQERQLDFWNGTVERLPRWKKLSETLKEALNVSRVPGWNTDQCTLARLIADNPTLAERRLLTPLATIKVGLPDIDQVGGEQHQHLMLDGAVIISGTYRRQAMHLMYSISHGYEAFESMSKLGESIAARLDRDLDASHLTWRLYEPDGSVFDYVVWALIAAYIQAAGTLAGGGMPSFDNDTQRVDQLSSEDKAGLTQLQASMPDWMKTASMDDQLEYSRYLGTLGKLHTQYDMSAANGDILPIGSFAQTKMRDAITADKKPGAEALILDNLTITTTDSMDVGGLLLPDPASRKKETLGEFALQNTPPFMGSLAFTDQTSVPDWLTLDYLNQKAEQLNIGDTYPALIKQTLLDDTAQATRHKASYMRLLPVLLPMRALECKLRHQGAMDERGYRLVCQSLEKPATGAVIRPLAFIPQRRLSGSSDRVTNMFIITAQGSPNGLCVLYRPMFDPPFLQFPSAQNLLYALHQDGELRENVLAWLATPALSFEYASYVFGQQLPSLWTLTQLAFEPLIHLDMIGDVSLDTTPVSGDVLEHLYRENADALIALADRQSVSNRERRWALLGESGWAVFSVASNFFTGSAGTAVWVWQSIDKIQRALGDYEKGVGLINWKSIADVLLAFSILMAQRVAQRRMAGKHEGLATTPSGPPPAKQRVSITHEPLALTGTLPLPHLGALAPEVIAAPRSGIGFEQYISTFTVPRHTEIEAHLNAASHLYEWEGKHYASVGAHWFQIKVTPNGPHVIQDPKQPGRTGFEVKYDTVTQQWYWDLKLRLRGGGKTQAELARKAKLAALDQQLTEFVQLKNQLARKARADMGQHAYEQLPRQETLDLYLRQLKITMDQCQGAINQFNEWLTLGGRSRAAHETRLRVTAEHLFYVTQWLKDVRLTYNVKARAAMDGIDFTTVPANAGHLEHTRQVIALGREMIDHIQTFEKASPGLTTMITNPSLSRTQIEKIRMVNANASRVLKQRDVLYLQINEIGLSGELCISLPWNAANAQARTAVEQLFEVTCTAASELLRWEKSQKTPATASQDVTTLDGLVDRFADAAQRLAQLPEQYPEQLESGPLERVLTLVQAFQTHTISQRVTLLREQRKQQKNAPAQAGTSRAAKKASKATASPPTPAEPASSLDEDSAELIIITPKAVTPTSITGSDTTIVKQALELSLPESVDGFIQRTTLDAQRYYRIAEDVDHLFDRQASKYEQAARDVERILAKQTEEGSSEFPVSTLPKQLREIAERTRRASIGVHADMLKRKKPRQTYFQWLLDHQQVKLQRDPRGKILTQKAQDYFQEYQILDRSRNDAPLWVAHFHYVGLDMPAEQFSAAHLKIAEPYLATLMPALREQLSALTPIDYEQRKLTAPETVAMFLALEPQPAN</sequence>
<dbReference type="Proteomes" id="UP000283389">
    <property type="component" value="Unassembled WGS sequence"/>
</dbReference>
<evidence type="ECO:0000313" key="4">
    <source>
        <dbReference type="EMBL" id="ROM45803.1"/>
    </source>
</evidence>
<accession>A0A423EXM4</accession>
<dbReference type="InterPro" id="IPR046673">
    <property type="entry name" value="ToxA_N"/>
</dbReference>
<evidence type="ECO:0000313" key="5">
    <source>
        <dbReference type="Proteomes" id="UP000283389"/>
    </source>
</evidence>
<feature type="region of interest" description="Disordered" evidence="1">
    <location>
        <begin position="1215"/>
        <end position="1256"/>
    </location>
</feature>
<feature type="domain" description="Dermonecrotic toxin N-terminal" evidence="2">
    <location>
        <begin position="369"/>
        <end position="595"/>
    </location>
</feature>
<gene>
    <name evidence="3" type="ORF">BK649_26390</name>
    <name evidence="4" type="ORF">BK649_26755</name>
</gene>
<evidence type="ECO:0000313" key="3">
    <source>
        <dbReference type="EMBL" id="ROM45732.1"/>
    </source>
</evidence>
<dbReference type="EMBL" id="MOAZ01000019">
    <property type="protein sequence ID" value="ROM45732.1"/>
    <property type="molecule type" value="Genomic_DNA"/>
</dbReference>